<dbReference type="InterPro" id="IPR018391">
    <property type="entry name" value="PQQ_b-propeller_rpt"/>
</dbReference>
<evidence type="ECO:0000256" key="2">
    <source>
        <dbReference type="ARBA" id="ARBA00022692"/>
    </source>
</evidence>
<accession>A0A4P6JY50</accession>
<keyword evidence="3" id="KW-1133">Transmembrane helix</keyword>
<dbReference type="Pfam" id="PF25292">
    <property type="entry name" value="Beta-prop_CGLA"/>
    <property type="match status" value="3"/>
</dbReference>
<dbReference type="GO" id="GO:0016020">
    <property type="term" value="C:membrane"/>
    <property type="evidence" value="ECO:0007669"/>
    <property type="project" value="UniProtKB-SubCell"/>
</dbReference>
<gene>
    <name evidence="7" type="ORF">EPA93_32240</name>
</gene>
<organism evidence="7 8">
    <name type="scientific">Ktedonosporobacter rubrisoli</name>
    <dbReference type="NCBI Taxonomy" id="2509675"/>
    <lineage>
        <taxon>Bacteria</taxon>
        <taxon>Bacillati</taxon>
        <taxon>Chloroflexota</taxon>
        <taxon>Ktedonobacteria</taxon>
        <taxon>Ktedonobacterales</taxon>
        <taxon>Ktedonosporobacteraceae</taxon>
        <taxon>Ktedonosporobacter</taxon>
    </lineage>
</organism>
<evidence type="ECO:0000259" key="6">
    <source>
        <dbReference type="Pfam" id="PF25292"/>
    </source>
</evidence>
<evidence type="ECO:0000259" key="5">
    <source>
        <dbReference type="Pfam" id="PF01637"/>
    </source>
</evidence>
<dbReference type="SUPFAM" id="SSF48371">
    <property type="entry name" value="ARM repeat"/>
    <property type="match status" value="1"/>
</dbReference>
<dbReference type="Gene3D" id="1.25.10.10">
    <property type="entry name" value="Leucine-rich Repeat Variant"/>
    <property type="match status" value="1"/>
</dbReference>
<dbReference type="Pfam" id="PF01637">
    <property type="entry name" value="ATPase_2"/>
    <property type="match status" value="1"/>
</dbReference>
<dbReference type="InterPro" id="IPR011047">
    <property type="entry name" value="Quinoprotein_ADH-like_sf"/>
</dbReference>
<dbReference type="SUPFAM" id="SSF52540">
    <property type="entry name" value="P-loop containing nucleoside triphosphate hydrolases"/>
    <property type="match status" value="1"/>
</dbReference>
<dbReference type="InterPro" id="IPR057420">
    <property type="entry name" value="Beta-prop_CGLA"/>
</dbReference>
<dbReference type="PANTHER" id="PTHR21419:SF23">
    <property type="entry name" value="PROTEIN DEFECTIVE IN EXINE FORMATION 1"/>
    <property type="match status" value="1"/>
</dbReference>
<feature type="domain" description="Lambda-carrageenase beta-propeller" evidence="6">
    <location>
        <begin position="257"/>
        <end position="348"/>
    </location>
</feature>
<evidence type="ECO:0000313" key="8">
    <source>
        <dbReference type="Proteomes" id="UP000290365"/>
    </source>
</evidence>
<reference evidence="7 8" key="1">
    <citation type="submission" date="2019-01" db="EMBL/GenBank/DDBJ databases">
        <title>Ktedonosporobacter rubrisoli SCAWS-G2.</title>
        <authorList>
            <person name="Huang Y."/>
            <person name="Yan B."/>
        </authorList>
    </citation>
    <scope>NUCLEOTIDE SEQUENCE [LARGE SCALE GENOMIC DNA]</scope>
    <source>
        <strain evidence="7 8">SCAWS-G2</strain>
    </source>
</reference>
<dbReference type="GO" id="GO:0005524">
    <property type="term" value="F:ATP binding"/>
    <property type="evidence" value="ECO:0007669"/>
    <property type="project" value="InterPro"/>
</dbReference>
<dbReference type="InterPro" id="IPR011989">
    <property type="entry name" value="ARM-like"/>
</dbReference>
<dbReference type="InterPro" id="IPR027417">
    <property type="entry name" value="P-loop_NTPase"/>
</dbReference>
<dbReference type="SUPFAM" id="SSF50998">
    <property type="entry name" value="Quinoprotein alcohol dehydrogenase-like"/>
    <property type="match status" value="2"/>
</dbReference>
<dbReference type="InterPro" id="IPR015943">
    <property type="entry name" value="WD40/YVTN_repeat-like_dom_sf"/>
</dbReference>
<keyword evidence="4" id="KW-0472">Membrane</keyword>
<feature type="domain" description="ATPase" evidence="5">
    <location>
        <begin position="1265"/>
        <end position="1417"/>
    </location>
</feature>
<feature type="domain" description="Lambda-carrageenase beta-propeller" evidence="6">
    <location>
        <begin position="159"/>
        <end position="222"/>
    </location>
</feature>
<dbReference type="Gene3D" id="3.40.50.300">
    <property type="entry name" value="P-loop containing nucleotide triphosphate hydrolases"/>
    <property type="match status" value="1"/>
</dbReference>
<comment type="subcellular location">
    <subcellularLocation>
        <location evidence="1">Membrane</location>
        <topology evidence="1">Single-pass membrane protein</topology>
    </subcellularLocation>
</comment>
<evidence type="ECO:0000313" key="7">
    <source>
        <dbReference type="EMBL" id="QBD80392.1"/>
    </source>
</evidence>
<dbReference type="InterPro" id="IPR011579">
    <property type="entry name" value="ATPase_dom"/>
</dbReference>
<keyword evidence="8" id="KW-1185">Reference proteome</keyword>
<dbReference type="InterPro" id="IPR016024">
    <property type="entry name" value="ARM-type_fold"/>
</dbReference>
<dbReference type="EMBL" id="CP035758">
    <property type="protein sequence ID" value="QBD80392.1"/>
    <property type="molecule type" value="Genomic_DNA"/>
</dbReference>
<sequence>MLVTSVTELQDALRLGSITVSELWNYKAKNWVTSVCAADIDNDGDIEIIAGSRDGRVCALTRRGDVRWNRVVGYKEWVGVVTCLPPLAERAARIMAGTRDGKIYALAKDGKTVGPDGQLYTLKRDGRALEPQREHAAAWLQSAQVIRQMAVTPSAPFKLIAGSEDRCVYALDYATGEQLWSFSTHGWVRAIVCADLDGDGEAEILVGSADKHLYILNQAGNCIAERDIKRQIHTLVVCDLDQDGRNEILLGTDGKDLLALSSELNELWDRTFESRFLSLCIADIDKDGHDEIIASSDDKHLYILDQQGHILWRHRLGYRIFSLFALDFDHDGQIEVLAGSDDERVYALRIHLIKTLDKKIRRYYHALGKPSFSALTQLTPVERELLQDILKEEGKAHVLPRQVNLAHANDLLDAGQYVQALELLLLLQQQKVELLWRKEKVGHIRSLYFGDIAGDPKREIVLGTAEGTIQAFNVAGRSLWSIPLDAPVLSTQTGYVDHSKWQEIIVCSANHHVYVISGTKKQIKRAPFIDTWMSSIYVNAPGRQSSAEIIVSSEDKKLYIYGSKLDAPLTTIDTPQGIKIVHAYEAHEPGVPEIIAGSIENTVYAYTRAGELLWEYRTLDRVRAICIKDIDGDDKIEIIVASESRNVYVLDYHGHLKWRYYLPHRVLTVDALDIDYNGKIEVLLGCGDGYMYVLSRDGDLLWTYQANDRVRVVRAEDIDDDKQVEIALASEDQLELLRVVNQQQVQQMLTRCWLALQGPAPAGELIKELLHNNNPLVRAFTLHKLSANQQLSTRDFALLEEFVNDRAVEVRATLVRAVMLSYTANPAQARQILNQLSMAPERAIRLAIVENISFLIASDWEAGLEYLERLSHNIDRFVRRAVVRKLHQLIDIPHEHFQEAMLSMLLKAAQYKESDWVCQEAARALAHFLDQHHGELLTYLYDCVMREIKPSILEHVAHNAVTAVVQQTFGAVAALLSGLDEQNVEKCIERAMRAFEETRSLKYGLETWLVYEELRRLFSIRTVAEIAHYQCGLEPGQSQENEHFLTAYRICDRLSSITRILRIFLRREDLNDRLTSLLEVGPAIGAARKFLEREYATLWRGYPLAPLPEHHIFELLLKRWENIVRAQLSELRGKAELKAELQTRRVYLERRIAIWLVITNTGRSAANNVKVTLLHSPDFEVVGRSSFESEAIFSHEEIQAEFIIQPCASCSALNLVFEVVYDDAEAAIKILTVGERLELQVIQQSFRNIPNPYSTGTPTLDSRMFFGREDDITFLRDNLARATGKTVIVLYGQRRSGKTTLLRHLINSSVLDEHIPILIDMQQHAYGISVSKFLHNVAYEIYKRMGKRGIEIARPQRADFLEDPTFTFNQFLEDVEVKIQGKKLILLIDEFEVMEDLVAAGKLEPEIFGYLRSLMQHSQPLDFLLSGTHKIEQLTKGYWSVFFNIARHYRLSRLSARSATELIVKPVDGYLEYEPYAVSKIRQLTGDQPYLIHLVCRSLIEHCNDLQKSYVSINDVNVVLREVMQTGHYHFSWIWEQTTTQERILLAALAEGGRDEGRALSLSDIEELYRSFRLPFKREDVLASLKELLDADVIEMQVDDAQNRAAEGARYRLPVGLIRTWLRQEKSLEYVLRDKI</sequence>
<name>A0A4P6JY50_KTERU</name>
<dbReference type="RefSeq" id="WP_129891456.1">
    <property type="nucleotide sequence ID" value="NZ_CP035758.1"/>
</dbReference>
<keyword evidence="2" id="KW-0812">Transmembrane</keyword>
<proteinExistence type="predicted"/>
<dbReference type="Proteomes" id="UP000290365">
    <property type="component" value="Chromosome"/>
</dbReference>
<evidence type="ECO:0000256" key="4">
    <source>
        <dbReference type="ARBA" id="ARBA00023136"/>
    </source>
</evidence>
<dbReference type="SMART" id="SM00564">
    <property type="entry name" value="PQQ"/>
    <property type="match status" value="8"/>
</dbReference>
<evidence type="ECO:0000256" key="3">
    <source>
        <dbReference type="ARBA" id="ARBA00022989"/>
    </source>
</evidence>
<dbReference type="Gene3D" id="2.130.10.10">
    <property type="entry name" value="YVTN repeat-like/Quinoprotein amine dehydrogenase"/>
    <property type="match status" value="3"/>
</dbReference>
<evidence type="ECO:0000256" key="1">
    <source>
        <dbReference type="ARBA" id="ARBA00004167"/>
    </source>
</evidence>
<protein>
    <submittedName>
        <fullName evidence="7">Uncharacterized protein</fullName>
    </submittedName>
</protein>
<dbReference type="PANTHER" id="PTHR21419">
    <property type="match status" value="1"/>
</dbReference>
<dbReference type="InterPro" id="IPR045232">
    <property type="entry name" value="FAM234"/>
</dbReference>
<feature type="domain" description="Lambda-carrageenase beta-propeller" evidence="6">
    <location>
        <begin position="594"/>
        <end position="660"/>
    </location>
</feature>
<dbReference type="OrthoDB" id="135105at2"/>
<dbReference type="KEGG" id="kbs:EPA93_32240"/>